<evidence type="ECO:0000313" key="2">
    <source>
        <dbReference type="Proteomes" id="UP000790377"/>
    </source>
</evidence>
<proteinExistence type="predicted"/>
<evidence type="ECO:0000313" key="1">
    <source>
        <dbReference type="EMBL" id="KAH7911805.1"/>
    </source>
</evidence>
<protein>
    <submittedName>
        <fullName evidence="1">Uncharacterized protein</fullName>
    </submittedName>
</protein>
<reference evidence="1" key="1">
    <citation type="journal article" date="2021" name="New Phytol.">
        <title>Evolutionary innovations through gain and loss of genes in the ectomycorrhizal Boletales.</title>
        <authorList>
            <person name="Wu G."/>
            <person name="Miyauchi S."/>
            <person name="Morin E."/>
            <person name="Kuo A."/>
            <person name="Drula E."/>
            <person name="Varga T."/>
            <person name="Kohler A."/>
            <person name="Feng B."/>
            <person name="Cao Y."/>
            <person name="Lipzen A."/>
            <person name="Daum C."/>
            <person name="Hundley H."/>
            <person name="Pangilinan J."/>
            <person name="Johnson J."/>
            <person name="Barry K."/>
            <person name="LaButti K."/>
            <person name="Ng V."/>
            <person name="Ahrendt S."/>
            <person name="Min B."/>
            <person name="Choi I.G."/>
            <person name="Park H."/>
            <person name="Plett J.M."/>
            <person name="Magnuson J."/>
            <person name="Spatafora J.W."/>
            <person name="Nagy L.G."/>
            <person name="Henrissat B."/>
            <person name="Grigoriev I.V."/>
            <person name="Yang Z.L."/>
            <person name="Xu J."/>
            <person name="Martin F.M."/>
        </authorList>
    </citation>
    <scope>NUCLEOTIDE SEQUENCE</scope>
    <source>
        <strain evidence="1">ATCC 28755</strain>
    </source>
</reference>
<organism evidence="1 2">
    <name type="scientific">Hygrophoropsis aurantiaca</name>
    <dbReference type="NCBI Taxonomy" id="72124"/>
    <lineage>
        <taxon>Eukaryota</taxon>
        <taxon>Fungi</taxon>
        <taxon>Dikarya</taxon>
        <taxon>Basidiomycota</taxon>
        <taxon>Agaricomycotina</taxon>
        <taxon>Agaricomycetes</taxon>
        <taxon>Agaricomycetidae</taxon>
        <taxon>Boletales</taxon>
        <taxon>Coniophorineae</taxon>
        <taxon>Hygrophoropsidaceae</taxon>
        <taxon>Hygrophoropsis</taxon>
    </lineage>
</organism>
<keyword evidence="2" id="KW-1185">Reference proteome</keyword>
<comment type="caution">
    <text evidence="1">The sequence shown here is derived from an EMBL/GenBank/DDBJ whole genome shotgun (WGS) entry which is preliminary data.</text>
</comment>
<dbReference type="EMBL" id="MU267667">
    <property type="protein sequence ID" value="KAH7911805.1"/>
    <property type="molecule type" value="Genomic_DNA"/>
</dbReference>
<dbReference type="Proteomes" id="UP000790377">
    <property type="component" value="Unassembled WGS sequence"/>
</dbReference>
<accession>A0ACB8AEF1</accession>
<name>A0ACB8AEF1_9AGAM</name>
<sequence>MHALLDSTTLRILHAHQFARASPAALAVLTDLLARYLQTSIEASAQYAHLAGRAGLVPHDAFAALDDLGVHIDDLAASALDTPDYARRADDMAELRAYLADGRPSRGTPIPLVWAQYNSDDDDSDDDDVYVQLHPPRSYTPDHLPPLPSDHPHPLPMDIDAPPIPTDTPIKPERAPSPILPFHPPPATTTTTSSSDYLAQIPYAHSALASVAHWHLPQPPPDLAFAAMNLGSGSGLTVNTNANANAKVNPTPQVAPALLAAYHHILTNPAPPAPGPTTKHRHRVALALLPANPLLPTASAIGGGLGHTTPRWDAPDSLFAHAAPCAPRANPAAPTFPVPLEDAPGASASGKPPAKSAHAPPLPPAPPRPVFGPDRPVYLPSNQGSRVAELARVVLAPSVHTRTTRLAHPPVLTRPAASGSA</sequence>
<feature type="non-terminal residue" evidence="1">
    <location>
        <position position="421"/>
    </location>
</feature>
<gene>
    <name evidence="1" type="ORF">BJ138DRAFT_1179296</name>
</gene>